<comment type="caution">
    <text evidence="3">The sequence shown here is derived from an EMBL/GenBank/DDBJ whole genome shotgun (WGS) entry which is preliminary data.</text>
</comment>
<keyword evidence="2" id="KW-0472">Membrane</keyword>
<dbReference type="Proteomes" id="UP000586827">
    <property type="component" value="Unassembled WGS sequence"/>
</dbReference>
<keyword evidence="4" id="KW-1185">Reference proteome</keyword>
<organism evidence="3 4">
    <name type="scientific">Nocardia uniformis</name>
    <dbReference type="NCBI Taxonomy" id="53432"/>
    <lineage>
        <taxon>Bacteria</taxon>
        <taxon>Bacillati</taxon>
        <taxon>Actinomycetota</taxon>
        <taxon>Actinomycetes</taxon>
        <taxon>Mycobacteriales</taxon>
        <taxon>Nocardiaceae</taxon>
        <taxon>Nocardia</taxon>
    </lineage>
</organism>
<feature type="transmembrane region" description="Helical" evidence="2">
    <location>
        <begin position="20"/>
        <end position="42"/>
    </location>
</feature>
<dbReference type="EMBL" id="JABELX010000008">
    <property type="protein sequence ID" value="NNH72929.1"/>
    <property type="molecule type" value="Genomic_DNA"/>
</dbReference>
<proteinExistence type="predicted"/>
<evidence type="ECO:0000313" key="3">
    <source>
        <dbReference type="EMBL" id="NNH72929.1"/>
    </source>
</evidence>
<protein>
    <submittedName>
        <fullName evidence="3">Uncharacterized protein</fullName>
    </submittedName>
</protein>
<sequence>MDESQDPDVHGQKWTRAPRWVKVTGVVVAVIAVLLLAMALFGGGQHGPSRHMHSSHTLPASTGQ</sequence>
<evidence type="ECO:0000256" key="2">
    <source>
        <dbReference type="SAM" id="Phobius"/>
    </source>
</evidence>
<accession>A0A849CCX8</accession>
<reference evidence="3 4" key="1">
    <citation type="submission" date="2020-05" db="EMBL/GenBank/DDBJ databases">
        <title>MicrobeNet Type strains.</title>
        <authorList>
            <person name="Nicholson A.C."/>
        </authorList>
    </citation>
    <scope>NUCLEOTIDE SEQUENCE [LARGE SCALE GENOMIC DNA]</scope>
    <source>
        <strain evidence="3 4">JCM 3224</strain>
    </source>
</reference>
<gene>
    <name evidence="3" type="ORF">HLB23_24230</name>
</gene>
<name>A0A849CCX8_9NOCA</name>
<feature type="region of interest" description="Disordered" evidence="1">
    <location>
        <begin position="45"/>
        <end position="64"/>
    </location>
</feature>
<dbReference type="RefSeq" id="WP_067529647.1">
    <property type="nucleotide sequence ID" value="NZ_JABELX010000008.1"/>
</dbReference>
<keyword evidence="2" id="KW-1133">Transmembrane helix</keyword>
<evidence type="ECO:0000256" key="1">
    <source>
        <dbReference type="SAM" id="MobiDB-lite"/>
    </source>
</evidence>
<dbReference type="AlphaFoldDB" id="A0A849CCX8"/>
<feature type="compositionally biased region" description="Polar residues" evidence="1">
    <location>
        <begin position="55"/>
        <end position="64"/>
    </location>
</feature>
<evidence type="ECO:0000313" key="4">
    <source>
        <dbReference type="Proteomes" id="UP000586827"/>
    </source>
</evidence>
<keyword evidence="2" id="KW-0812">Transmembrane</keyword>